<evidence type="ECO:0000256" key="3">
    <source>
        <dbReference type="ARBA" id="ARBA00022448"/>
    </source>
</evidence>
<gene>
    <name evidence="18" type="primary">cyoA</name>
    <name evidence="18" type="ORF">LHA26_00825</name>
</gene>
<keyword evidence="10 14" id="KW-0560">Oxidoreductase</keyword>
<dbReference type="EMBL" id="CP084930">
    <property type="protein sequence ID" value="USI73055.1"/>
    <property type="molecule type" value="Genomic_DNA"/>
</dbReference>
<keyword evidence="8 14" id="KW-0249">Electron transport</keyword>
<comment type="subcellular location">
    <subcellularLocation>
        <location evidence="1">Cell membrane</location>
        <topology evidence="1">Multi-pass membrane protein</topology>
    </subcellularLocation>
</comment>
<comment type="similarity">
    <text evidence="2 14">Belongs to the cytochrome c oxidase subunit 2 family.</text>
</comment>
<dbReference type="CDD" id="cd04212">
    <property type="entry name" value="CuRO_UO_II"/>
    <property type="match status" value="1"/>
</dbReference>
<dbReference type="InterPro" id="IPR006333">
    <property type="entry name" value="Cyt_o_ubiquinol_oxidase_su2"/>
</dbReference>
<keyword evidence="11 14" id="KW-0472">Membrane</keyword>
<dbReference type="InterPro" id="IPR011759">
    <property type="entry name" value="Cyt_c_oxidase_su2_TM_dom"/>
</dbReference>
<dbReference type="Pfam" id="PF00116">
    <property type="entry name" value="COX2"/>
    <property type="match status" value="1"/>
</dbReference>
<keyword evidence="4 14" id="KW-1003">Cell membrane</keyword>
<dbReference type="InterPro" id="IPR008972">
    <property type="entry name" value="Cupredoxin"/>
</dbReference>
<keyword evidence="7" id="KW-0732">Signal</keyword>
<evidence type="ECO:0000256" key="12">
    <source>
        <dbReference type="ARBA" id="ARBA00023139"/>
    </source>
</evidence>
<accession>A0ABY4X8R8</accession>
<keyword evidence="5 14" id="KW-0679">Respiratory chain</keyword>
<dbReference type="Gene3D" id="2.60.40.420">
    <property type="entry name" value="Cupredoxins - blue copper proteins"/>
    <property type="match status" value="1"/>
</dbReference>
<feature type="domain" description="Cytochrome oxidase subunit II transmembrane region profile" evidence="17">
    <location>
        <begin position="21"/>
        <end position="118"/>
    </location>
</feature>
<evidence type="ECO:0000256" key="5">
    <source>
        <dbReference type="ARBA" id="ARBA00022660"/>
    </source>
</evidence>
<evidence type="ECO:0000313" key="18">
    <source>
        <dbReference type="EMBL" id="USI73055.1"/>
    </source>
</evidence>
<evidence type="ECO:0000256" key="7">
    <source>
        <dbReference type="ARBA" id="ARBA00022729"/>
    </source>
</evidence>
<proteinExistence type="inferred from homology"/>
<evidence type="ECO:0000256" key="9">
    <source>
        <dbReference type="ARBA" id="ARBA00022989"/>
    </source>
</evidence>
<evidence type="ECO:0000256" key="1">
    <source>
        <dbReference type="ARBA" id="ARBA00004651"/>
    </source>
</evidence>
<evidence type="ECO:0000256" key="4">
    <source>
        <dbReference type="ARBA" id="ARBA00022475"/>
    </source>
</evidence>
<feature type="transmembrane region" description="Helical" evidence="15">
    <location>
        <begin position="44"/>
        <end position="67"/>
    </location>
</feature>
<evidence type="ECO:0000256" key="11">
    <source>
        <dbReference type="ARBA" id="ARBA00023136"/>
    </source>
</evidence>
<evidence type="ECO:0000259" key="16">
    <source>
        <dbReference type="PROSITE" id="PS50857"/>
    </source>
</evidence>
<keyword evidence="3 14" id="KW-0813">Transport</keyword>
<dbReference type="PANTHER" id="PTHR22888">
    <property type="entry name" value="CYTOCHROME C OXIDASE, SUBUNIT II"/>
    <property type="match status" value="1"/>
</dbReference>
<dbReference type="SUPFAM" id="SSF49503">
    <property type="entry name" value="Cupredoxins"/>
    <property type="match status" value="1"/>
</dbReference>
<dbReference type="PROSITE" id="PS50857">
    <property type="entry name" value="COX2_CUA"/>
    <property type="match status" value="1"/>
</dbReference>
<evidence type="ECO:0000256" key="13">
    <source>
        <dbReference type="ARBA" id="ARBA00023288"/>
    </source>
</evidence>
<organism evidence="18 19">
    <name type="scientific">Sphingomonas morindae</name>
    <dbReference type="NCBI Taxonomy" id="1541170"/>
    <lineage>
        <taxon>Bacteria</taxon>
        <taxon>Pseudomonadati</taxon>
        <taxon>Pseudomonadota</taxon>
        <taxon>Alphaproteobacteria</taxon>
        <taxon>Sphingomonadales</taxon>
        <taxon>Sphingomonadaceae</taxon>
        <taxon>Sphingomonas</taxon>
    </lineage>
</organism>
<feature type="domain" description="Cytochrome oxidase subunit II copper A binding" evidence="16">
    <location>
        <begin position="124"/>
        <end position="236"/>
    </location>
</feature>
<dbReference type="PROSITE" id="PS50999">
    <property type="entry name" value="COX2_TM"/>
    <property type="match status" value="1"/>
</dbReference>
<dbReference type="Proteomes" id="UP001056937">
    <property type="component" value="Chromosome 1"/>
</dbReference>
<dbReference type="InterPro" id="IPR010514">
    <property type="entry name" value="COX_ARM"/>
</dbReference>
<dbReference type="RefSeq" id="WP_252166866.1">
    <property type="nucleotide sequence ID" value="NZ_CP084930.1"/>
</dbReference>
<keyword evidence="19" id="KW-1185">Reference proteome</keyword>
<evidence type="ECO:0000256" key="10">
    <source>
        <dbReference type="ARBA" id="ARBA00023002"/>
    </source>
</evidence>
<dbReference type="NCBIfam" id="TIGR01433">
    <property type="entry name" value="CyoA"/>
    <property type="match status" value="1"/>
</dbReference>
<reference evidence="18" key="1">
    <citation type="journal article" date="2022" name="Toxins">
        <title>Genomic Analysis of Sphingopyxis sp. USTB-05 for Biodegrading Cyanobacterial Hepatotoxins.</title>
        <authorList>
            <person name="Liu C."/>
            <person name="Xu Q."/>
            <person name="Zhao Z."/>
            <person name="Zhang H."/>
            <person name="Liu X."/>
            <person name="Yin C."/>
            <person name="Liu Y."/>
            <person name="Yan H."/>
        </authorList>
    </citation>
    <scope>NUCLEOTIDE SEQUENCE</scope>
    <source>
        <strain evidence="18">NBD5</strain>
    </source>
</reference>
<dbReference type="InterPro" id="IPR045187">
    <property type="entry name" value="CcO_II"/>
</dbReference>
<keyword evidence="13" id="KW-0449">Lipoprotein</keyword>
<dbReference type="PROSITE" id="PS51257">
    <property type="entry name" value="PROKAR_LIPOPROTEIN"/>
    <property type="match status" value="1"/>
</dbReference>
<evidence type="ECO:0000256" key="6">
    <source>
        <dbReference type="ARBA" id="ARBA00022692"/>
    </source>
</evidence>
<sequence>MAAKIHPRRALRLAALAPLTLLAGCDWALVAPQGMIGMENRSTILWATLLMLIVVVPVIGMTLGFAWRYRANNLAADYAPEWSHSNAIEVVIWTIPALIVAALAWIAYDTTHRLDPFRPIASAAKPVEVQVVSLDWKWLFIYPEYGVASVNELAMPVGRPVNFSITSASVMNSFFIPRLGSQIYSMAGMQTKLHLLADKPGTYEGISANFSGDGFADMRFAAKAMDQKGFDAWIAAARKAPGALDLASYHALEKPSENLPVRQYGSVSPNLFNGILMAGMNPVREQRTVVPNDAAHTPGHAHQD</sequence>
<evidence type="ECO:0000256" key="2">
    <source>
        <dbReference type="ARBA" id="ARBA00007866"/>
    </source>
</evidence>
<evidence type="ECO:0000256" key="14">
    <source>
        <dbReference type="PIRNR" id="PIRNR000292"/>
    </source>
</evidence>
<dbReference type="PANTHER" id="PTHR22888:SF18">
    <property type="entry name" value="CYTOCHROME BO(3) UBIQUINOL OXIDASE SUBUNIT 2"/>
    <property type="match status" value="1"/>
</dbReference>
<dbReference type="SUPFAM" id="SSF81464">
    <property type="entry name" value="Cytochrome c oxidase subunit II-like, transmembrane region"/>
    <property type="match status" value="1"/>
</dbReference>
<name>A0ABY4X8R8_9SPHN</name>
<dbReference type="InterPro" id="IPR036257">
    <property type="entry name" value="Cyt_c_oxidase_su2_TM_sf"/>
</dbReference>
<dbReference type="InterPro" id="IPR034227">
    <property type="entry name" value="CuRO_UO_II"/>
</dbReference>
<feature type="transmembrane region" description="Helical" evidence="15">
    <location>
        <begin position="87"/>
        <end position="108"/>
    </location>
</feature>
<evidence type="ECO:0000256" key="15">
    <source>
        <dbReference type="SAM" id="Phobius"/>
    </source>
</evidence>
<keyword evidence="12" id="KW-0564">Palmitate</keyword>
<evidence type="ECO:0000256" key="8">
    <source>
        <dbReference type="ARBA" id="ARBA00022982"/>
    </source>
</evidence>
<keyword evidence="6 15" id="KW-0812">Transmembrane</keyword>
<evidence type="ECO:0000259" key="17">
    <source>
        <dbReference type="PROSITE" id="PS50999"/>
    </source>
</evidence>
<keyword evidence="9 15" id="KW-1133">Transmembrane helix</keyword>
<dbReference type="Pfam" id="PF06481">
    <property type="entry name" value="COX_ARM"/>
    <property type="match status" value="1"/>
</dbReference>
<dbReference type="Gene3D" id="1.10.287.90">
    <property type="match status" value="1"/>
</dbReference>
<protein>
    <recommendedName>
        <fullName evidence="14">Ubiquinol oxidase subunit 2</fullName>
    </recommendedName>
</protein>
<dbReference type="InterPro" id="IPR002429">
    <property type="entry name" value="CcO_II-like_C"/>
</dbReference>
<dbReference type="PIRSF" id="PIRSF000292">
    <property type="entry name" value="Ubi_od_II"/>
    <property type="match status" value="1"/>
</dbReference>
<evidence type="ECO:0000313" key="19">
    <source>
        <dbReference type="Proteomes" id="UP001056937"/>
    </source>
</evidence>